<gene>
    <name evidence="2" type="ORF">EGT67_05915</name>
</gene>
<dbReference type="RefSeq" id="WP_127915125.1">
    <property type="nucleotide sequence ID" value="NZ_RKLP01000002.1"/>
</dbReference>
<dbReference type="Proteomes" id="UP000286208">
    <property type="component" value="Unassembled WGS sequence"/>
</dbReference>
<dbReference type="AlphaFoldDB" id="A0A438BJD5"/>
<dbReference type="EMBL" id="RKLP01000002">
    <property type="protein sequence ID" value="RVW10685.1"/>
    <property type="molecule type" value="Genomic_DNA"/>
</dbReference>
<evidence type="ECO:0000313" key="3">
    <source>
        <dbReference type="Proteomes" id="UP000286208"/>
    </source>
</evidence>
<comment type="caution">
    <text evidence="2">The sequence shown here is derived from an EMBL/GenBank/DDBJ whole genome shotgun (WGS) entry which is preliminary data.</text>
</comment>
<reference evidence="2 3" key="1">
    <citation type="submission" date="2018-11" db="EMBL/GenBank/DDBJ databases">
        <title>Rhodococcus spongicola sp. nov. and Rhodococcus xishaensis sp. nov. from marine sponges.</title>
        <authorList>
            <person name="Li L."/>
            <person name="Lin H.W."/>
        </authorList>
    </citation>
    <scope>NUCLEOTIDE SEQUENCE [LARGE SCALE GENOMIC DNA]</scope>
    <source>
        <strain evidence="2 3">CCTCC AB2014297</strain>
    </source>
</reference>
<keyword evidence="3" id="KW-1185">Reference proteome</keyword>
<name>A0A438BJD5_9NOCA</name>
<evidence type="ECO:0000313" key="2">
    <source>
        <dbReference type="EMBL" id="RVW10685.1"/>
    </source>
</evidence>
<sequence length="71" mass="7611">MSEEQTDTGSTAEGRASSVSGRARIDRARLDAIFGTVLPEQTSDERSRDGASSSGGGQDEWLRRQVPPHHG</sequence>
<protein>
    <submittedName>
        <fullName evidence="2">Uncharacterized protein</fullName>
    </submittedName>
</protein>
<feature type="region of interest" description="Disordered" evidence="1">
    <location>
        <begin position="1"/>
        <end position="71"/>
    </location>
</feature>
<accession>A0A438BJD5</accession>
<evidence type="ECO:0000256" key="1">
    <source>
        <dbReference type="SAM" id="MobiDB-lite"/>
    </source>
</evidence>
<proteinExistence type="predicted"/>
<organism evidence="2 3">
    <name type="scientific">Prescottella agglutinans</name>
    <dbReference type="NCBI Taxonomy" id="1644129"/>
    <lineage>
        <taxon>Bacteria</taxon>
        <taxon>Bacillati</taxon>
        <taxon>Actinomycetota</taxon>
        <taxon>Actinomycetes</taxon>
        <taxon>Mycobacteriales</taxon>
        <taxon>Nocardiaceae</taxon>
        <taxon>Prescottella</taxon>
    </lineage>
</organism>